<protein>
    <submittedName>
        <fullName evidence="4">Uncharacterized protein LOC106467220</fullName>
    </submittedName>
</protein>
<dbReference type="PANTHER" id="PTHR22911">
    <property type="entry name" value="ACYL-MALONYL CONDENSING ENZYME-RELATED"/>
    <property type="match status" value="1"/>
</dbReference>
<evidence type="ECO:0000313" key="3">
    <source>
        <dbReference type="Proteomes" id="UP000694941"/>
    </source>
</evidence>
<reference evidence="4" key="1">
    <citation type="submission" date="2025-08" db="UniProtKB">
        <authorList>
            <consortium name="RefSeq"/>
        </authorList>
    </citation>
    <scope>IDENTIFICATION</scope>
    <source>
        <tissue evidence="4">Muscle</tissue>
    </source>
</reference>
<evidence type="ECO:0000313" key="4">
    <source>
        <dbReference type="RefSeq" id="XP_013783001.2"/>
    </source>
</evidence>
<name>A0ABM1BJ33_LIMPO</name>
<dbReference type="SUPFAM" id="SSF103481">
    <property type="entry name" value="Multidrug resistance efflux transporter EmrE"/>
    <property type="match status" value="2"/>
</dbReference>
<keyword evidence="1" id="KW-0472">Membrane</keyword>
<keyword evidence="1" id="KW-1133">Transmembrane helix</keyword>
<feature type="transmembrane region" description="Helical" evidence="1">
    <location>
        <begin position="97"/>
        <end position="114"/>
    </location>
</feature>
<feature type="domain" description="EamA" evidence="2">
    <location>
        <begin position="7"/>
        <end position="137"/>
    </location>
</feature>
<evidence type="ECO:0000256" key="1">
    <source>
        <dbReference type="SAM" id="Phobius"/>
    </source>
</evidence>
<keyword evidence="1" id="KW-0812">Transmembrane</keyword>
<feature type="transmembrane region" description="Helical" evidence="1">
    <location>
        <begin position="121"/>
        <end position="142"/>
    </location>
</feature>
<feature type="transmembrane region" description="Helical" evidence="1">
    <location>
        <begin position="218"/>
        <end position="239"/>
    </location>
</feature>
<keyword evidence="3" id="KW-1185">Reference proteome</keyword>
<feature type="transmembrane region" description="Helical" evidence="1">
    <location>
        <begin position="64"/>
        <end position="85"/>
    </location>
</feature>
<dbReference type="Proteomes" id="UP000694941">
    <property type="component" value="Unplaced"/>
</dbReference>
<feature type="transmembrane region" description="Helical" evidence="1">
    <location>
        <begin position="32"/>
        <end position="52"/>
    </location>
</feature>
<feature type="transmembrane region" description="Helical" evidence="1">
    <location>
        <begin position="154"/>
        <end position="175"/>
    </location>
</feature>
<evidence type="ECO:0000259" key="2">
    <source>
        <dbReference type="Pfam" id="PF00892"/>
    </source>
</evidence>
<feature type="domain" description="EamA" evidence="2">
    <location>
        <begin position="157"/>
        <end position="288"/>
    </location>
</feature>
<feature type="transmembrane region" description="Helical" evidence="1">
    <location>
        <begin position="271"/>
        <end position="290"/>
    </location>
</feature>
<gene>
    <name evidence="4" type="primary">LOC106467220</name>
</gene>
<accession>A0ABM1BJ33</accession>
<sequence>MNRESEGVVLAVVAALASSIKGYITSLIDSLTPTGIAALRSIGQMVFLLPLLTMKENPIWFDRLTNMELFASSLVGGIGTLGFYYGYYYLPIAEAAVIYYSMPLYTTIIGCLVLRERCSVLKILSLILTLGGVLLVLLPEVMGVKEWKHFSHSQLTLGVVMTIVGAMGDAILLVWTRRLSNLPYLSVNFWWAIIGALLCLVITIATDSPLTWRCGWDGVLLLSLSILDLIAVITTVLALKCIDSGNVSIVFTTEIIFSILLQKFAQREAPSFLIITGAVLIIIAVTITTPHAEKALTLAKEYWQKIDFYPTPRNRKLTCETEMEKLINEVF</sequence>
<dbReference type="PANTHER" id="PTHR22911:SF137">
    <property type="entry name" value="SOLUTE CARRIER FAMILY 35 MEMBER G2-RELATED"/>
    <property type="match status" value="1"/>
</dbReference>
<dbReference type="InterPro" id="IPR037185">
    <property type="entry name" value="EmrE-like"/>
</dbReference>
<dbReference type="Pfam" id="PF00892">
    <property type="entry name" value="EamA"/>
    <property type="match status" value="2"/>
</dbReference>
<dbReference type="RefSeq" id="XP_013783001.2">
    <property type="nucleotide sequence ID" value="XM_013927547.2"/>
</dbReference>
<dbReference type="GeneID" id="106467220"/>
<dbReference type="InterPro" id="IPR000620">
    <property type="entry name" value="EamA_dom"/>
</dbReference>
<organism evidence="3 4">
    <name type="scientific">Limulus polyphemus</name>
    <name type="common">Atlantic horseshoe crab</name>
    <dbReference type="NCBI Taxonomy" id="6850"/>
    <lineage>
        <taxon>Eukaryota</taxon>
        <taxon>Metazoa</taxon>
        <taxon>Ecdysozoa</taxon>
        <taxon>Arthropoda</taxon>
        <taxon>Chelicerata</taxon>
        <taxon>Merostomata</taxon>
        <taxon>Xiphosura</taxon>
        <taxon>Limulidae</taxon>
        <taxon>Limulus</taxon>
    </lineage>
</organism>
<feature type="transmembrane region" description="Helical" evidence="1">
    <location>
        <begin position="187"/>
        <end position="206"/>
    </location>
</feature>
<proteinExistence type="predicted"/>